<dbReference type="InterPro" id="IPR000863">
    <property type="entry name" value="Sulfotransferase_dom"/>
</dbReference>
<dbReference type="Proteomes" id="UP001283361">
    <property type="component" value="Unassembled WGS sequence"/>
</dbReference>
<evidence type="ECO:0000256" key="6">
    <source>
        <dbReference type="SAM" id="Phobius"/>
    </source>
</evidence>
<feature type="active site" description="For sulfotransferase activity" evidence="3">
    <location>
        <position position="74"/>
    </location>
</feature>
<keyword evidence="9" id="KW-1185">Reference proteome</keyword>
<protein>
    <recommendedName>
        <fullName evidence="7">Sulfotransferase domain-containing protein</fullName>
    </recommendedName>
</protein>
<keyword evidence="2" id="KW-0325">Glycoprotein</keyword>
<evidence type="ECO:0000256" key="3">
    <source>
        <dbReference type="PIRSR" id="PIRSR637359-1"/>
    </source>
</evidence>
<dbReference type="AlphaFoldDB" id="A0AAE0XNX1"/>
<accession>A0AAE0XNX1</accession>
<keyword evidence="5" id="KW-1015">Disulfide bond</keyword>
<evidence type="ECO:0000256" key="4">
    <source>
        <dbReference type="PIRSR" id="PIRSR637359-2"/>
    </source>
</evidence>
<feature type="binding site" evidence="4">
    <location>
        <position position="155"/>
    </location>
    <ligand>
        <name>3'-phosphoadenylyl sulfate</name>
        <dbReference type="ChEBI" id="CHEBI:58339"/>
    </ligand>
</feature>
<evidence type="ECO:0000313" key="8">
    <source>
        <dbReference type="EMBL" id="KAK3700242.1"/>
    </source>
</evidence>
<organism evidence="8 9">
    <name type="scientific">Elysia crispata</name>
    <name type="common">lettuce slug</name>
    <dbReference type="NCBI Taxonomy" id="231223"/>
    <lineage>
        <taxon>Eukaryota</taxon>
        <taxon>Metazoa</taxon>
        <taxon>Spiralia</taxon>
        <taxon>Lophotrochozoa</taxon>
        <taxon>Mollusca</taxon>
        <taxon>Gastropoda</taxon>
        <taxon>Heterobranchia</taxon>
        <taxon>Euthyneura</taxon>
        <taxon>Panpulmonata</taxon>
        <taxon>Sacoglossa</taxon>
        <taxon>Placobranchoidea</taxon>
        <taxon>Plakobranchidae</taxon>
        <taxon>Elysia</taxon>
    </lineage>
</organism>
<dbReference type="GO" id="GO:0008467">
    <property type="term" value="F:[heparan sulfate]-glucosamine 3-sulfotransferase activity"/>
    <property type="evidence" value="ECO:0007669"/>
    <property type="project" value="TreeGrafter"/>
</dbReference>
<dbReference type="SUPFAM" id="SSF52540">
    <property type="entry name" value="P-loop containing nucleoside triphosphate hydrolases"/>
    <property type="match status" value="1"/>
</dbReference>
<keyword evidence="6" id="KW-0472">Membrane</keyword>
<dbReference type="Gene3D" id="3.40.50.300">
    <property type="entry name" value="P-loop containing nucleotide triphosphate hydrolases"/>
    <property type="match status" value="1"/>
</dbReference>
<keyword evidence="1" id="KW-0808">Transferase</keyword>
<comment type="caution">
    <text evidence="8">The sequence shown here is derived from an EMBL/GenBank/DDBJ whole genome shotgun (WGS) entry which is preliminary data.</text>
</comment>
<proteinExistence type="predicted"/>
<name>A0AAE0XNX1_9GAST</name>
<evidence type="ECO:0000313" key="9">
    <source>
        <dbReference type="Proteomes" id="UP001283361"/>
    </source>
</evidence>
<evidence type="ECO:0000256" key="5">
    <source>
        <dbReference type="PIRSR" id="PIRSR637359-3"/>
    </source>
</evidence>
<evidence type="ECO:0000256" key="1">
    <source>
        <dbReference type="ARBA" id="ARBA00022679"/>
    </source>
</evidence>
<feature type="transmembrane region" description="Helical" evidence="6">
    <location>
        <begin position="6"/>
        <end position="25"/>
    </location>
</feature>
<dbReference type="PANTHER" id="PTHR10605">
    <property type="entry name" value="HEPARAN SULFATE SULFOTRANSFERASE"/>
    <property type="match status" value="1"/>
</dbReference>
<keyword evidence="6" id="KW-0812">Transmembrane</keyword>
<keyword evidence="6" id="KW-1133">Transmembrane helix</keyword>
<feature type="disulfide bond" evidence="5">
    <location>
        <begin position="261"/>
        <end position="284"/>
    </location>
</feature>
<dbReference type="InterPro" id="IPR037359">
    <property type="entry name" value="NST/OST"/>
</dbReference>
<dbReference type="InterPro" id="IPR027417">
    <property type="entry name" value="P-loop_NTPase"/>
</dbReference>
<gene>
    <name evidence="8" type="ORF">RRG08_033520</name>
</gene>
<feature type="binding site" evidence="4">
    <location>
        <position position="163"/>
    </location>
    <ligand>
        <name>3'-phosphoadenylyl sulfate</name>
        <dbReference type="ChEBI" id="CHEBI:58339"/>
    </ligand>
</feature>
<evidence type="ECO:0000256" key="2">
    <source>
        <dbReference type="ARBA" id="ARBA00023180"/>
    </source>
</evidence>
<evidence type="ECO:0000259" key="7">
    <source>
        <dbReference type="Pfam" id="PF00685"/>
    </source>
</evidence>
<feature type="binding site" evidence="4">
    <location>
        <begin position="290"/>
        <end position="294"/>
    </location>
    <ligand>
        <name>3'-phosphoadenylyl sulfate</name>
        <dbReference type="ChEBI" id="CHEBI:58339"/>
    </ligand>
</feature>
<dbReference type="PANTHER" id="PTHR10605:SF72">
    <property type="entry name" value="HEPARAN SULFATE 3-O SULFOTRANSFERASE-B, ISOFORM A"/>
    <property type="match status" value="1"/>
</dbReference>
<dbReference type="Pfam" id="PF00685">
    <property type="entry name" value="Sulfotransfer_1"/>
    <property type="match status" value="1"/>
</dbReference>
<reference evidence="8" key="1">
    <citation type="journal article" date="2023" name="G3 (Bethesda)">
        <title>A reference genome for the long-term kleptoplast-retaining sea slug Elysia crispata morphotype clarki.</title>
        <authorList>
            <person name="Eastman K.E."/>
            <person name="Pendleton A.L."/>
            <person name="Shaikh M.A."/>
            <person name="Suttiyut T."/>
            <person name="Ogas R."/>
            <person name="Tomko P."/>
            <person name="Gavelis G."/>
            <person name="Widhalm J.R."/>
            <person name="Wisecaver J.H."/>
        </authorList>
    </citation>
    <scope>NUCLEOTIDE SEQUENCE</scope>
    <source>
        <strain evidence="8">ECLA1</strain>
    </source>
</reference>
<sequence length="329" mass="38276">MLTVKILTGCVGLVAVLLIGLWLLYGPYGVPKIEETSLPLSSDNHFYTRHKSISSDNAGKRPRLPKALIIGFSKCGTLALRTFLTIHPDIVCPIYEINYFNENYHKGIEWYRNQMPSSTAKQITIEKTPGYLRSLEYLRRIRAFDSEIKLLVIVRDPIVRLQSQYAHELSKLPDGFERPGFESWCNEEHGNGDRILHFTNYAYKLGLVYSVFSKPQVLVLSEEDMEKNPLPVMREVETFLGLRRGFTDDMFVYSPKRGFYCLNVKHQLFPSIAQKVKANRQNGCLYYKTKGREHPVIDKSFRRTLQTLIRPYNELFFNLTGKRFKWENF</sequence>
<feature type="binding site" evidence="4">
    <location>
        <position position="260"/>
    </location>
    <ligand>
        <name>3'-phosphoadenylyl sulfate</name>
        <dbReference type="ChEBI" id="CHEBI:58339"/>
    </ligand>
</feature>
<feature type="domain" description="Sulfotransferase" evidence="7">
    <location>
        <begin position="65"/>
        <end position="266"/>
    </location>
</feature>
<dbReference type="EMBL" id="JAWDGP010007919">
    <property type="protein sequence ID" value="KAK3700242.1"/>
    <property type="molecule type" value="Genomic_DNA"/>
</dbReference>